<keyword evidence="2" id="KW-0560">Oxidoreductase</keyword>
<keyword evidence="5" id="KW-1185">Reference proteome</keyword>
<dbReference type="PRINTS" id="PR00081">
    <property type="entry name" value="GDHRDH"/>
</dbReference>
<reference evidence="5" key="2">
    <citation type="submission" date="2010-01" db="EMBL/GenBank/DDBJ databases">
        <title>The complete genome of Conexibacter woesei DSM 14684.</title>
        <authorList>
            <consortium name="US DOE Joint Genome Institute (JGI-PGF)"/>
            <person name="Lucas S."/>
            <person name="Copeland A."/>
            <person name="Lapidus A."/>
            <person name="Glavina del Rio T."/>
            <person name="Dalin E."/>
            <person name="Tice H."/>
            <person name="Bruce D."/>
            <person name="Goodwin L."/>
            <person name="Pitluck S."/>
            <person name="Kyrpides N."/>
            <person name="Mavromatis K."/>
            <person name="Ivanova N."/>
            <person name="Mikhailova N."/>
            <person name="Chertkov O."/>
            <person name="Brettin T."/>
            <person name="Detter J.C."/>
            <person name="Han C."/>
            <person name="Larimer F."/>
            <person name="Land M."/>
            <person name="Hauser L."/>
            <person name="Markowitz V."/>
            <person name="Cheng J.-F."/>
            <person name="Hugenholtz P."/>
            <person name="Woyke T."/>
            <person name="Wu D."/>
            <person name="Pukall R."/>
            <person name="Steenblock K."/>
            <person name="Schneider S."/>
            <person name="Klenk H.-P."/>
            <person name="Eisen J.A."/>
        </authorList>
    </citation>
    <scope>NUCLEOTIDE SEQUENCE [LARGE SCALE GENOMIC DNA]</scope>
    <source>
        <strain evidence="5">DSM 14684 / CIP 108061 / JCM 11494 / NBRC 100937 / ID131577</strain>
    </source>
</reference>
<comment type="similarity">
    <text evidence="1 3">Belongs to the short-chain dehydrogenases/reductases (SDR) family.</text>
</comment>
<accession>D3F6U2</accession>
<dbReference type="PANTHER" id="PTHR43477:SF1">
    <property type="entry name" value="DIHYDROANTICAPSIN 7-DEHYDROGENASE"/>
    <property type="match status" value="1"/>
</dbReference>
<dbReference type="GO" id="GO:0016491">
    <property type="term" value="F:oxidoreductase activity"/>
    <property type="evidence" value="ECO:0007669"/>
    <property type="project" value="UniProtKB-KW"/>
</dbReference>
<dbReference type="Gene3D" id="3.40.50.720">
    <property type="entry name" value="NAD(P)-binding Rossmann-like Domain"/>
    <property type="match status" value="1"/>
</dbReference>
<evidence type="ECO:0000256" key="2">
    <source>
        <dbReference type="ARBA" id="ARBA00023002"/>
    </source>
</evidence>
<evidence type="ECO:0000256" key="1">
    <source>
        <dbReference type="ARBA" id="ARBA00006484"/>
    </source>
</evidence>
<dbReference type="KEGG" id="cwo:Cwoe_4326"/>
<evidence type="ECO:0000256" key="3">
    <source>
        <dbReference type="RuleBase" id="RU000363"/>
    </source>
</evidence>
<dbReference type="InterPro" id="IPR002347">
    <property type="entry name" value="SDR_fam"/>
</dbReference>
<dbReference type="Proteomes" id="UP000008229">
    <property type="component" value="Chromosome"/>
</dbReference>
<evidence type="ECO:0000313" key="4">
    <source>
        <dbReference type="EMBL" id="ADB52740.1"/>
    </source>
</evidence>
<dbReference type="CDD" id="cd05233">
    <property type="entry name" value="SDR_c"/>
    <property type="match status" value="1"/>
</dbReference>
<protein>
    <submittedName>
        <fullName evidence="4">Short-chain dehydrogenase/reductase SDR</fullName>
    </submittedName>
</protein>
<dbReference type="PANTHER" id="PTHR43477">
    <property type="entry name" value="DIHYDROANTICAPSIN 7-DEHYDROGENASE"/>
    <property type="match status" value="1"/>
</dbReference>
<gene>
    <name evidence="4" type="ordered locus">Cwoe_4326</name>
</gene>
<sequence length="264" mass="25621" precursor="true">MAPRTGARVSIVTGAASGIGRATALALAEAGDAVLAADLDGGGAERTAVAIVARGGVARACATDVAAAADCEAAVGAAAALGPLRALVNVAGIAVAPDAVETVSDADLDRLLAVNVGSIFRLGRHAIPLLRAAGGGVIVNTGSVHAYASMTDNAAYAASKGAIGALTRQMALDLAPDAIRAVCVAPGAVDTPLSRRELDRRGLSAAEAGFGDGGAGEEGRGTTIARVAAAEEVASVIAWLTTDAAAVVNGTTVVADAGLLARLV</sequence>
<dbReference type="AlphaFoldDB" id="D3F6U2"/>
<dbReference type="InterPro" id="IPR051122">
    <property type="entry name" value="SDR_DHRS6-like"/>
</dbReference>
<evidence type="ECO:0000313" key="5">
    <source>
        <dbReference type="Proteomes" id="UP000008229"/>
    </source>
</evidence>
<reference evidence="4 5" key="1">
    <citation type="journal article" date="2010" name="Stand. Genomic Sci.">
        <title>Complete genome sequence of Conexibacter woesei type strain (ID131577).</title>
        <authorList>
            <person name="Pukall R."/>
            <person name="Lapidus A."/>
            <person name="Glavina Del Rio T."/>
            <person name="Copeland A."/>
            <person name="Tice H."/>
            <person name="Cheng J.-F."/>
            <person name="Lucas S."/>
            <person name="Chen F."/>
            <person name="Nolan M."/>
            <person name="Bruce D."/>
            <person name="Goodwin L."/>
            <person name="Pitluck S."/>
            <person name="Mavromatis K."/>
            <person name="Ivanova N."/>
            <person name="Ovchinnikova G."/>
            <person name="Pati A."/>
            <person name="Chen A."/>
            <person name="Palaniappan K."/>
            <person name="Land M."/>
            <person name="Hauser L."/>
            <person name="Chang Y.-J."/>
            <person name="Jeffries C.D."/>
            <person name="Chain P."/>
            <person name="Meincke L."/>
            <person name="Sims D."/>
            <person name="Brettin T."/>
            <person name="Detter J.C."/>
            <person name="Rohde M."/>
            <person name="Goeker M."/>
            <person name="Bristow J."/>
            <person name="Eisen J.A."/>
            <person name="Markowitz V."/>
            <person name="Kyrpides N.C."/>
            <person name="Klenk H.-P."/>
            <person name="Hugenholtz P."/>
        </authorList>
    </citation>
    <scope>NUCLEOTIDE SEQUENCE [LARGE SCALE GENOMIC DNA]</scope>
    <source>
        <strain evidence="5">DSM 14684 / CIP 108061 / JCM 11494 / NBRC 100937 / ID131577</strain>
    </source>
</reference>
<dbReference type="STRING" id="469383.Cwoe_4326"/>
<proteinExistence type="inferred from homology"/>
<dbReference type="PRINTS" id="PR00080">
    <property type="entry name" value="SDRFAMILY"/>
</dbReference>
<name>D3F6U2_CONWI</name>
<dbReference type="PROSITE" id="PS00061">
    <property type="entry name" value="ADH_SHORT"/>
    <property type="match status" value="1"/>
</dbReference>
<dbReference type="eggNOG" id="COG1028">
    <property type="taxonomic scope" value="Bacteria"/>
</dbReference>
<dbReference type="SUPFAM" id="SSF51735">
    <property type="entry name" value="NAD(P)-binding Rossmann-fold domains"/>
    <property type="match status" value="1"/>
</dbReference>
<organism evidence="4 5">
    <name type="scientific">Conexibacter woesei (strain DSM 14684 / CCUG 47730 / CIP 108061 / JCM 11494 / NBRC 100937 / ID131577)</name>
    <dbReference type="NCBI Taxonomy" id="469383"/>
    <lineage>
        <taxon>Bacteria</taxon>
        <taxon>Bacillati</taxon>
        <taxon>Actinomycetota</taxon>
        <taxon>Thermoleophilia</taxon>
        <taxon>Solirubrobacterales</taxon>
        <taxon>Conexibacteraceae</taxon>
        <taxon>Conexibacter</taxon>
    </lineage>
</organism>
<dbReference type="InterPro" id="IPR036291">
    <property type="entry name" value="NAD(P)-bd_dom_sf"/>
</dbReference>
<dbReference type="HOGENOM" id="CLU_010194_1_0_11"/>
<dbReference type="Pfam" id="PF00106">
    <property type="entry name" value="adh_short"/>
    <property type="match status" value="1"/>
</dbReference>
<dbReference type="InterPro" id="IPR020904">
    <property type="entry name" value="Sc_DH/Rdtase_CS"/>
</dbReference>
<dbReference type="EMBL" id="CP001854">
    <property type="protein sequence ID" value="ADB52740.1"/>
    <property type="molecule type" value="Genomic_DNA"/>
</dbReference>
<dbReference type="FunFam" id="3.40.50.720:FF:000084">
    <property type="entry name" value="Short-chain dehydrogenase reductase"/>
    <property type="match status" value="1"/>
</dbReference>